<dbReference type="InterPro" id="IPR000326">
    <property type="entry name" value="PAP2/HPO"/>
</dbReference>
<gene>
    <name evidence="3" type="ORF">PUN28_019303</name>
</gene>
<protein>
    <recommendedName>
        <fullName evidence="2">Phosphatidic acid phosphatase type 2/haloperoxidase domain-containing protein</fullName>
    </recommendedName>
</protein>
<feature type="transmembrane region" description="Helical" evidence="1">
    <location>
        <begin position="129"/>
        <end position="150"/>
    </location>
</feature>
<keyword evidence="1" id="KW-1133">Transmembrane helix</keyword>
<accession>A0AAW2EES2</accession>
<keyword evidence="1" id="KW-0472">Membrane</keyword>
<name>A0AAW2EES2_9HYME</name>
<keyword evidence="4" id="KW-1185">Reference proteome</keyword>
<dbReference type="AlphaFoldDB" id="A0AAW2EES2"/>
<feature type="transmembrane region" description="Helical" evidence="1">
    <location>
        <begin position="162"/>
        <end position="184"/>
    </location>
</feature>
<sequence length="209" mass="24376">MIMEEKREIPSTLRKFLAVDAYLTHAFVSWAEQINFFKQLKTYHKAFDISCNGIGWLGTNLMLIWVLNYSNLYQMQVNLLIGLILDIILVAVLKAFTRRRRPTINGSLTPEKDSFPSGHASRITYISYFFLYLWPISLIYTPFLLAWVFSVCMCKLLMRKHHISDILVGIALGIFQSLLIKYIYLERKTCTSLIWWITEENLSGAEYDV</sequence>
<evidence type="ECO:0000313" key="3">
    <source>
        <dbReference type="EMBL" id="KAL0100826.1"/>
    </source>
</evidence>
<comment type="caution">
    <text evidence="3">The sequence shown here is derived from an EMBL/GenBank/DDBJ whole genome shotgun (WGS) entry which is preliminary data.</text>
</comment>
<dbReference type="Gene3D" id="1.20.144.10">
    <property type="entry name" value="Phosphatidic acid phosphatase type 2/haloperoxidase"/>
    <property type="match status" value="1"/>
</dbReference>
<dbReference type="Pfam" id="PF01569">
    <property type="entry name" value="PAP2"/>
    <property type="match status" value="1"/>
</dbReference>
<dbReference type="PANTHER" id="PTHR14969">
    <property type="entry name" value="SPHINGOSINE-1-PHOSPHATE PHOSPHOHYDROLASE"/>
    <property type="match status" value="1"/>
</dbReference>
<dbReference type="GO" id="GO:0042392">
    <property type="term" value="F:sphingosine-1-phosphate phosphatase activity"/>
    <property type="evidence" value="ECO:0007669"/>
    <property type="project" value="TreeGrafter"/>
</dbReference>
<dbReference type="SMART" id="SM00014">
    <property type="entry name" value="acidPPc"/>
    <property type="match status" value="1"/>
</dbReference>
<evidence type="ECO:0000313" key="4">
    <source>
        <dbReference type="Proteomes" id="UP001430953"/>
    </source>
</evidence>
<evidence type="ECO:0000259" key="2">
    <source>
        <dbReference type="SMART" id="SM00014"/>
    </source>
</evidence>
<dbReference type="PANTHER" id="PTHR14969:SF13">
    <property type="entry name" value="AT30094P"/>
    <property type="match status" value="1"/>
</dbReference>
<feature type="domain" description="Phosphatidic acid phosphatase type 2/haloperoxidase" evidence="2">
    <location>
        <begin position="74"/>
        <end position="181"/>
    </location>
</feature>
<reference evidence="3 4" key="1">
    <citation type="submission" date="2023-03" db="EMBL/GenBank/DDBJ databases">
        <title>High recombination rates correlate with genetic variation in Cardiocondyla obscurior ants.</title>
        <authorList>
            <person name="Errbii M."/>
        </authorList>
    </citation>
    <scope>NUCLEOTIDE SEQUENCE [LARGE SCALE GENOMIC DNA]</scope>
    <source>
        <strain evidence="3">Alpha-2009</strain>
        <tissue evidence="3">Whole body</tissue>
    </source>
</reference>
<dbReference type="Proteomes" id="UP001430953">
    <property type="component" value="Unassembled WGS sequence"/>
</dbReference>
<dbReference type="InterPro" id="IPR036938">
    <property type="entry name" value="PAP2/HPO_sf"/>
</dbReference>
<feature type="transmembrane region" description="Helical" evidence="1">
    <location>
        <begin position="46"/>
        <end position="67"/>
    </location>
</feature>
<dbReference type="EMBL" id="JADYXP020000025">
    <property type="protein sequence ID" value="KAL0100826.1"/>
    <property type="molecule type" value="Genomic_DNA"/>
</dbReference>
<feature type="transmembrane region" description="Helical" evidence="1">
    <location>
        <begin position="73"/>
        <end position="93"/>
    </location>
</feature>
<proteinExistence type="predicted"/>
<dbReference type="SUPFAM" id="SSF48317">
    <property type="entry name" value="Acid phosphatase/Vanadium-dependent haloperoxidase"/>
    <property type="match status" value="1"/>
</dbReference>
<keyword evidence="1" id="KW-0812">Transmembrane</keyword>
<evidence type="ECO:0000256" key="1">
    <source>
        <dbReference type="SAM" id="Phobius"/>
    </source>
</evidence>
<organism evidence="3 4">
    <name type="scientific">Cardiocondyla obscurior</name>
    <dbReference type="NCBI Taxonomy" id="286306"/>
    <lineage>
        <taxon>Eukaryota</taxon>
        <taxon>Metazoa</taxon>
        <taxon>Ecdysozoa</taxon>
        <taxon>Arthropoda</taxon>
        <taxon>Hexapoda</taxon>
        <taxon>Insecta</taxon>
        <taxon>Pterygota</taxon>
        <taxon>Neoptera</taxon>
        <taxon>Endopterygota</taxon>
        <taxon>Hymenoptera</taxon>
        <taxon>Apocrita</taxon>
        <taxon>Aculeata</taxon>
        <taxon>Formicoidea</taxon>
        <taxon>Formicidae</taxon>
        <taxon>Myrmicinae</taxon>
        <taxon>Cardiocondyla</taxon>
    </lineage>
</organism>